<comment type="caution">
    <text evidence="2">The sequence shown here is derived from an EMBL/GenBank/DDBJ whole genome shotgun (WGS) entry which is preliminary data.</text>
</comment>
<dbReference type="InterPro" id="IPR007763">
    <property type="entry name" value="NDUFA12"/>
</dbReference>
<dbReference type="Pfam" id="PF05071">
    <property type="entry name" value="NDUFA12"/>
    <property type="match status" value="1"/>
</dbReference>
<dbReference type="EMBL" id="WMIF01000013">
    <property type="protein sequence ID" value="MTH35129.1"/>
    <property type="molecule type" value="Genomic_DNA"/>
</dbReference>
<evidence type="ECO:0000313" key="2">
    <source>
        <dbReference type="EMBL" id="MTH35129.1"/>
    </source>
</evidence>
<dbReference type="AlphaFoldDB" id="A0A844H2I1"/>
<feature type="region of interest" description="Disordered" evidence="1">
    <location>
        <begin position="118"/>
        <end position="152"/>
    </location>
</feature>
<evidence type="ECO:0000256" key="1">
    <source>
        <dbReference type="SAM" id="MobiDB-lite"/>
    </source>
</evidence>
<name>A0A844H2I1_9RHOB</name>
<reference evidence="2 3" key="1">
    <citation type="submission" date="2019-11" db="EMBL/GenBank/DDBJ databases">
        <authorList>
            <person name="Dong K."/>
        </authorList>
    </citation>
    <scope>NUCLEOTIDE SEQUENCE [LARGE SCALE GENOMIC DNA]</scope>
    <source>
        <strain evidence="2 3">JCM 17370</strain>
    </source>
</reference>
<dbReference type="PANTHER" id="PTHR12910">
    <property type="entry name" value="NADH-UBIQUINONE OXIDOREDUCTASE SUBUNIT B17.2"/>
    <property type="match status" value="1"/>
</dbReference>
<evidence type="ECO:0000313" key="3">
    <source>
        <dbReference type="Proteomes" id="UP000442533"/>
    </source>
</evidence>
<protein>
    <submittedName>
        <fullName evidence="2">NADH:ubiquinone oxidoreductase subunit NDUFA12</fullName>
    </submittedName>
</protein>
<keyword evidence="3" id="KW-1185">Reference proteome</keyword>
<gene>
    <name evidence="2" type="ORF">GL279_10995</name>
</gene>
<keyword evidence="2" id="KW-0830">Ubiquinone</keyword>
<dbReference type="NCBIfam" id="NF006040">
    <property type="entry name" value="PRK08183.1"/>
    <property type="match status" value="1"/>
</dbReference>
<dbReference type="PANTHER" id="PTHR12910:SF2">
    <property type="entry name" value="NADH DEHYDROGENASE [UBIQUINONE] 1 ALPHA SUBCOMPLEX SUBUNIT 12"/>
    <property type="match status" value="1"/>
</dbReference>
<proteinExistence type="predicted"/>
<dbReference type="Proteomes" id="UP000442533">
    <property type="component" value="Unassembled WGS sequence"/>
</dbReference>
<dbReference type="OrthoDB" id="9795340at2"/>
<dbReference type="GO" id="GO:0045271">
    <property type="term" value="C:respiratory chain complex I"/>
    <property type="evidence" value="ECO:0007669"/>
    <property type="project" value="InterPro"/>
</dbReference>
<dbReference type="GO" id="GO:0006979">
    <property type="term" value="P:response to oxidative stress"/>
    <property type="evidence" value="ECO:0007669"/>
    <property type="project" value="TreeGrafter"/>
</dbReference>
<organism evidence="2 3">
    <name type="scientific">Paracoccus limosus</name>
    <dbReference type="NCBI Taxonomy" id="913252"/>
    <lineage>
        <taxon>Bacteria</taxon>
        <taxon>Pseudomonadati</taxon>
        <taxon>Pseudomonadota</taxon>
        <taxon>Alphaproteobacteria</taxon>
        <taxon>Rhodobacterales</taxon>
        <taxon>Paracoccaceae</taxon>
        <taxon>Paracoccus</taxon>
    </lineage>
</organism>
<sequence>MAATPAHSGPSPGFAAYLRQHRSKRFLPMSFLLRALTWWNSQTINTQVWTKLYGEKIGEDDQGNVYYQSGGGKRRWVIYNGEAEASRISPDWHGWLHHTYDEPPTRQPLPHKAWEKAHRPNMTGTSGAYHPAGSLYRAEPARRSDYDAWQPE</sequence>
<accession>A0A844H2I1</accession>